<dbReference type="Proteomes" id="UP000821865">
    <property type="component" value="Chromosome 2"/>
</dbReference>
<sequence>MPRLPRDDIKIIVSPRYAQNIRNTCRASIVEAIRNEAGNSSDEIVTICANPTQDILVIST</sequence>
<gene>
    <name evidence="1" type="ORF">HPB49_024227</name>
</gene>
<accession>A0ACB8DH81</accession>
<name>A0ACB8DH81_DERSI</name>
<dbReference type="EMBL" id="CM023471">
    <property type="protein sequence ID" value="KAH7967348.1"/>
    <property type="molecule type" value="Genomic_DNA"/>
</dbReference>
<proteinExistence type="predicted"/>
<reference evidence="1" key="1">
    <citation type="submission" date="2020-05" db="EMBL/GenBank/DDBJ databases">
        <title>Large-scale comparative analyses of tick genomes elucidate their genetic diversity and vector capacities.</title>
        <authorList>
            <person name="Jia N."/>
            <person name="Wang J."/>
            <person name="Shi W."/>
            <person name="Du L."/>
            <person name="Sun Y."/>
            <person name="Zhan W."/>
            <person name="Jiang J."/>
            <person name="Wang Q."/>
            <person name="Zhang B."/>
            <person name="Ji P."/>
            <person name="Sakyi L.B."/>
            <person name="Cui X."/>
            <person name="Yuan T."/>
            <person name="Jiang B."/>
            <person name="Yang W."/>
            <person name="Lam T.T.-Y."/>
            <person name="Chang Q."/>
            <person name="Ding S."/>
            <person name="Wang X."/>
            <person name="Zhu J."/>
            <person name="Ruan X."/>
            <person name="Zhao L."/>
            <person name="Wei J."/>
            <person name="Que T."/>
            <person name="Du C."/>
            <person name="Cheng J."/>
            <person name="Dai P."/>
            <person name="Han X."/>
            <person name="Huang E."/>
            <person name="Gao Y."/>
            <person name="Liu J."/>
            <person name="Shao H."/>
            <person name="Ye R."/>
            <person name="Li L."/>
            <person name="Wei W."/>
            <person name="Wang X."/>
            <person name="Wang C."/>
            <person name="Yang T."/>
            <person name="Huo Q."/>
            <person name="Li W."/>
            <person name="Guo W."/>
            <person name="Chen H."/>
            <person name="Zhou L."/>
            <person name="Ni X."/>
            <person name="Tian J."/>
            <person name="Zhou Y."/>
            <person name="Sheng Y."/>
            <person name="Liu T."/>
            <person name="Pan Y."/>
            <person name="Xia L."/>
            <person name="Li J."/>
            <person name="Zhao F."/>
            <person name="Cao W."/>
        </authorList>
    </citation>
    <scope>NUCLEOTIDE SEQUENCE</scope>
    <source>
        <strain evidence="1">Dsil-2018</strain>
    </source>
</reference>
<keyword evidence="2" id="KW-1185">Reference proteome</keyword>
<comment type="caution">
    <text evidence="1">The sequence shown here is derived from an EMBL/GenBank/DDBJ whole genome shotgun (WGS) entry which is preliminary data.</text>
</comment>
<protein>
    <submittedName>
        <fullName evidence="1">Uncharacterized protein</fullName>
    </submittedName>
</protein>
<evidence type="ECO:0000313" key="2">
    <source>
        <dbReference type="Proteomes" id="UP000821865"/>
    </source>
</evidence>
<evidence type="ECO:0000313" key="1">
    <source>
        <dbReference type="EMBL" id="KAH7967348.1"/>
    </source>
</evidence>
<organism evidence="1 2">
    <name type="scientific">Dermacentor silvarum</name>
    <name type="common">Tick</name>
    <dbReference type="NCBI Taxonomy" id="543639"/>
    <lineage>
        <taxon>Eukaryota</taxon>
        <taxon>Metazoa</taxon>
        <taxon>Ecdysozoa</taxon>
        <taxon>Arthropoda</taxon>
        <taxon>Chelicerata</taxon>
        <taxon>Arachnida</taxon>
        <taxon>Acari</taxon>
        <taxon>Parasitiformes</taxon>
        <taxon>Ixodida</taxon>
        <taxon>Ixodoidea</taxon>
        <taxon>Ixodidae</taxon>
        <taxon>Rhipicephalinae</taxon>
        <taxon>Dermacentor</taxon>
    </lineage>
</organism>